<proteinExistence type="predicted"/>
<dbReference type="EMBL" id="CAFBLH010000011">
    <property type="protein sequence ID" value="CAB4862511.1"/>
    <property type="molecule type" value="Genomic_DNA"/>
</dbReference>
<dbReference type="AlphaFoldDB" id="A0A6J7CX44"/>
<gene>
    <name evidence="1" type="ORF">UFOPK3342_00506</name>
</gene>
<dbReference type="Gene3D" id="3.40.50.1110">
    <property type="entry name" value="SGNH hydrolase"/>
    <property type="match status" value="1"/>
</dbReference>
<dbReference type="GO" id="GO:0004622">
    <property type="term" value="F:phosphatidylcholine lysophospholipase activity"/>
    <property type="evidence" value="ECO:0007669"/>
    <property type="project" value="TreeGrafter"/>
</dbReference>
<dbReference type="PANTHER" id="PTHR30383">
    <property type="entry name" value="THIOESTERASE 1/PROTEASE 1/LYSOPHOSPHOLIPASE L1"/>
    <property type="match status" value="1"/>
</dbReference>
<dbReference type="SUPFAM" id="SSF52266">
    <property type="entry name" value="SGNH hydrolase"/>
    <property type="match status" value="1"/>
</dbReference>
<sequence length="297" mass="32950">MRLRLSLTLLLLIVSGLTLTLASANTASKTQTYSETKEIFKKATPTVSPTLRLNQKLPVNKLSTCGFNSAKMNEKTDLGKCTIMVIGDSMASNLGWGLSHVVQKSSKITLILKGKPSSGMANIWFYDWTKELPEMLETNKPNLVIVYIGANDHQNSKIEGKVESFGSSRWLLSYNNQMQDIEKLANNAGAFVIWVELPVMRLSGYEQGIKAINEIQESVVTNMEGGSYLHIRNIFADSYGKYRDFANINGKMQKIRGDDGIHYSSLGQKVLAANVIAQIEEIFHTEISKSGAYLITE</sequence>
<accession>A0A6J7CX44</accession>
<dbReference type="PANTHER" id="PTHR30383:SF24">
    <property type="entry name" value="THIOESTERASE 1_PROTEASE 1_LYSOPHOSPHOLIPASE L1"/>
    <property type="match status" value="1"/>
</dbReference>
<name>A0A6J7CX44_9ZZZZ</name>
<protein>
    <submittedName>
        <fullName evidence="1">Unannotated protein</fullName>
    </submittedName>
</protein>
<dbReference type="InterPro" id="IPR007407">
    <property type="entry name" value="DUF459"/>
</dbReference>
<reference evidence="1" key="1">
    <citation type="submission" date="2020-05" db="EMBL/GenBank/DDBJ databases">
        <authorList>
            <person name="Chiriac C."/>
            <person name="Salcher M."/>
            <person name="Ghai R."/>
            <person name="Kavagutti S V."/>
        </authorList>
    </citation>
    <scope>NUCLEOTIDE SEQUENCE</scope>
</reference>
<dbReference type="InterPro" id="IPR036514">
    <property type="entry name" value="SGNH_hydro_sf"/>
</dbReference>
<dbReference type="InterPro" id="IPR051532">
    <property type="entry name" value="Ester_Hydrolysis_Enzymes"/>
</dbReference>
<dbReference type="Pfam" id="PF04311">
    <property type="entry name" value="DUF459"/>
    <property type="match status" value="1"/>
</dbReference>
<evidence type="ECO:0000313" key="1">
    <source>
        <dbReference type="EMBL" id="CAB4862511.1"/>
    </source>
</evidence>
<organism evidence="1">
    <name type="scientific">freshwater metagenome</name>
    <dbReference type="NCBI Taxonomy" id="449393"/>
    <lineage>
        <taxon>unclassified sequences</taxon>
        <taxon>metagenomes</taxon>
        <taxon>ecological metagenomes</taxon>
    </lineage>
</organism>